<dbReference type="PANTHER" id="PTHR24148">
    <property type="entry name" value="ANKYRIN REPEAT DOMAIN-CONTAINING PROTEIN 39 HOMOLOG-RELATED"/>
    <property type="match status" value="1"/>
</dbReference>
<keyword evidence="1" id="KW-0694">RNA-binding</keyword>
<feature type="compositionally biased region" description="Gly residues" evidence="2">
    <location>
        <begin position="561"/>
        <end position="573"/>
    </location>
</feature>
<protein>
    <submittedName>
        <fullName evidence="4">HET-domain-containing protein</fullName>
    </submittedName>
</protein>
<dbReference type="EMBL" id="MU006222">
    <property type="protein sequence ID" value="KAF2828856.1"/>
    <property type="molecule type" value="Genomic_DNA"/>
</dbReference>
<feature type="compositionally biased region" description="Basic and acidic residues" evidence="2">
    <location>
        <begin position="688"/>
        <end position="699"/>
    </location>
</feature>
<feature type="compositionally biased region" description="Gly residues" evidence="2">
    <location>
        <begin position="667"/>
        <end position="676"/>
    </location>
</feature>
<accession>A0A6A7A6Q1</accession>
<evidence type="ECO:0000313" key="5">
    <source>
        <dbReference type="Proteomes" id="UP000799424"/>
    </source>
</evidence>
<gene>
    <name evidence="4" type="ORF">CC86DRAFT_347397</name>
</gene>
<dbReference type="InterPro" id="IPR034201">
    <property type="entry name" value="RNPS1_RRM"/>
</dbReference>
<reference evidence="4" key="1">
    <citation type="journal article" date="2020" name="Stud. Mycol.">
        <title>101 Dothideomycetes genomes: a test case for predicting lifestyles and emergence of pathogens.</title>
        <authorList>
            <person name="Haridas S."/>
            <person name="Albert R."/>
            <person name="Binder M."/>
            <person name="Bloem J."/>
            <person name="Labutti K."/>
            <person name="Salamov A."/>
            <person name="Andreopoulos B."/>
            <person name="Baker S."/>
            <person name="Barry K."/>
            <person name="Bills G."/>
            <person name="Bluhm B."/>
            <person name="Cannon C."/>
            <person name="Castanera R."/>
            <person name="Culley D."/>
            <person name="Daum C."/>
            <person name="Ezra D."/>
            <person name="Gonzalez J."/>
            <person name="Henrissat B."/>
            <person name="Kuo A."/>
            <person name="Liang C."/>
            <person name="Lipzen A."/>
            <person name="Lutzoni F."/>
            <person name="Magnuson J."/>
            <person name="Mondo S."/>
            <person name="Nolan M."/>
            <person name="Ohm R."/>
            <person name="Pangilinan J."/>
            <person name="Park H.-J."/>
            <person name="Ramirez L."/>
            <person name="Alfaro M."/>
            <person name="Sun H."/>
            <person name="Tritt A."/>
            <person name="Yoshinaga Y."/>
            <person name="Zwiers L.-H."/>
            <person name="Turgeon B."/>
            <person name="Goodwin S."/>
            <person name="Spatafora J."/>
            <person name="Crous P."/>
            <person name="Grigoriev I."/>
        </authorList>
    </citation>
    <scope>NUCLEOTIDE SEQUENCE</scope>
    <source>
        <strain evidence="4">CBS 113818</strain>
    </source>
</reference>
<dbReference type="Pfam" id="PF00076">
    <property type="entry name" value="RRM_1"/>
    <property type="match status" value="1"/>
</dbReference>
<dbReference type="PANTHER" id="PTHR24148:SF73">
    <property type="entry name" value="HET DOMAIN PROTEIN (AFU_ORTHOLOGUE AFUA_8G01020)"/>
    <property type="match status" value="1"/>
</dbReference>
<feature type="compositionally biased region" description="Basic and acidic residues" evidence="2">
    <location>
        <begin position="549"/>
        <end position="560"/>
    </location>
</feature>
<feature type="region of interest" description="Disordered" evidence="2">
    <location>
        <begin position="532"/>
        <end position="699"/>
    </location>
</feature>
<evidence type="ECO:0000259" key="3">
    <source>
        <dbReference type="PROSITE" id="PS50102"/>
    </source>
</evidence>
<feature type="compositionally biased region" description="Basic residues" evidence="2">
    <location>
        <begin position="619"/>
        <end position="634"/>
    </location>
</feature>
<feature type="domain" description="RRM" evidence="3">
    <location>
        <begin position="455"/>
        <end position="533"/>
    </location>
</feature>
<name>A0A6A7A6Q1_9PLEO</name>
<proteinExistence type="predicted"/>
<evidence type="ECO:0000256" key="2">
    <source>
        <dbReference type="SAM" id="MobiDB-lite"/>
    </source>
</evidence>
<keyword evidence="5" id="KW-1185">Reference proteome</keyword>
<sequence length="699" mass="80176">MEDVLSDQEYGSCEAEPLYIYDQGTRTLVRRDFDFDAHESEHGTTTNRCRLRELYKIPSPSTLVYNSAELDYNRNEERGYHPRAFDSREDASTKVRLLKVVLLKPKEDISSSIECYFLEPRSLANKTFWNRTKYTALSYTWGPATTPDDVREISIQNEPVCVRRNLWDFLYTMRQAKVDGPFWIDALCIDQLKREEKERQLRLMPKVYAEANTVLVWLGNFGINEVQSVRELHRRYVQRMMRKETGEYDALKYIVENKYWTRLWVVQEIFMAKKIQVYTGSLGWEFPEFADLRVEKRDDSGINWSNWESIVEAKEQWKNKKLDLHEALFRWSGQDCGVTHDKVYGLLGLVSKPQIKINLSISMLGLLEEVLKLERTKIYARGYPYSRDFTAKLLKSLGHFSRPVAHTITKPSSFGAFKVTTPLSLTSVSLALASRGREAGVLRVVLRRGMDRLHRGIVVEALTRNVKEDHIREIFGKYGVVKDLRMPMNPAFNVNRGTAYILYEEIDDAERAIAKMHDAQLDGAKVQVSIVLPRRRFSQTPPPARRGPPPRERFNDHYDNRGGGYDNRGGGPPGAYRPPPMAGGPPRYRSRSPRGGLRGARGARGNDRGGRGGGYGYRPRSRSRSRSRSPRRSPSRSYSRSLSRTPPPRHGRGRRDTPPRRGRGRGGGRGGGGGGRRSPSYSSYGSRSPRDRSRSRDRR</sequence>
<dbReference type="SMART" id="SM00360">
    <property type="entry name" value="RRM"/>
    <property type="match status" value="1"/>
</dbReference>
<dbReference type="InterPro" id="IPR012677">
    <property type="entry name" value="Nucleotide-bd_a/b_plait_sf"/>
</dbReference>
<feature type="compositionally biased region" description="Low complexity" evidence="2">
    <location>
        <begin position="635"/>
        <end position="644"/>
    </location>
</feature>
<dbReference type="AlphaFoldDB" id="A0A6A7A6Q1"/>
<dbReference type="GO" id="GO:0003723">
    <property type="term" value="F:RNA binding"/>
    <property type="evidence" value="ECO:0007669"/>
    <property type="project" value="UniProtKB-UniRule"/>
</dbReference>
<dbReference type="SUPFAM" id="SSF54928">
    <property type="entry name" value="RNA-binding domain, RBD"/>
    <property type="match status" value="1"/>
</dbReference>
<dbReference type="InterPro" id="IPR035979">
    <property type="entry name" value="RBD_domain_sf"/>
</dbReference>
<dbReference type="CDD" id="cd12365">
    <property type="entry name" value="RRM_RNPS1"/>
    <property type="match status" value="1"/>
</dbReference>
<dbReference type="Gene3D" id="3.30.70.330">
    <property type="match status" value="1"/>
</dbReference>
<dbReference type="Proteomes" id="UP000799424">
    <property type="component" value="Unassembled WGS sequence"/>
</dbReference>
<dbReference type="InterPro" id="IPR000504">
    <property type="entry name" value="RRM_dom"/>
</dbReference>
<dbReference type="Pfam" id="PF06985">
    <property type="entry name" value="HET"/>
    <property type="match status" value="1"/>
</dbReference>
<dbReference type="InterPro" id="IPR010730">
    <property type="entry name" value="HET"/>
</dbReference>
<dbReference type="PROSITE" id="PS50102">
    <property type="entry name" value="RRM"/>
    <property type="match status" value="1"/>
</dbReference>
<evidence type="ECO:0000256" key="1">
    <source>
        <dbReference type="PROSITE-ProRule" id="PRU00176"/>
    </source>
</evidence>
<evidence type="ECO:0000313" key="4">
    <source>
        <dbReference type="EMBL" id="KAF2828856.1"/>
    </source>
</evidence>
<dbReference type="InterPro" id="IPR052895">
    <property type="entry name" value="HetReg/Transcr_Mod"/>
</dbReference>
<feature type="compositionally biased region" description="Low complexity" evidence="2">
    <location>
        <begin position="677"/>
        <end position="687"/>
    </location>
</feature>
<organism evidence="4 5">
    <name type="scientific">Ophiobolus disseminans</name>
    <dbReference type="NCBI Taxonomy" id="1469910"/>
    <lineage>
        <taxon>Eukaryota</taxon>
        <taxon>Fungi</taxon>
        <taxon>Dikarya</taxon>
        <taxon>Ascomycota</taxon>
        <taxon>Pezizomycotina</taxon>
        <taxon>Dothideomycetes</taxon>
        <taxon>Pleosporomycetidae</taxon>
        <taxon>Pleosporales</taxon>
        <taxon>Pleosporineae</taxon>
        <taxon>Phaeosphaeriaceae</taxon>
        <taxon>Ophiobolus</taxon>
    </lineage>
</organism>
<dbReference type="OrthoDB" id="5386682at2759"/>